<feature type="compositionally biased region" description="Polar residues" evidence="5">
    <location>
        <begin position="1170"/>
        <end position="1184"/>
    </location>
</feature>
<feature type="compositionally biased region" description="Basic and acidic residues" evidence="5">
    <location>
        <begin position="960"/>
        <end position="975"/>
    </location>
</feature>
<evidence type="ECO:0000259" key="8">
    <source>
        <dbReference type="PROSITE" id="PS50022"/>
    </source>
</evidence>
<dbReference type="PROSITE" id="PS50022">
    <property type="entry name" value="FA58C_3"/>
    <property type="match status" value="2"/>
</dbReference>
<reference evidence="9" key="1">
    <citation type="submission" date="2019-11" db="EMBL/GenBank/DDBJ databases">
        <authorList>
            <person name="Feng L."/>
        </authorList>
    </citation>
    <scope>NUCLEOTIDE SEQUENCE</scope>
    <source>
        <strain evidence="9">CnexileLFYP112</strain>
    </source>
</reference>
<dbReference type="Pfam" id="PF07532">
    <property type="entry name" value="Big_4"/>
    <property type="match status" value="1"/>
</dbReference>
<dbReference type="Pfam" id="PF00728">
    <property type="entry name" value="Glyco_hydro_20"/>
    <property type="match status" value="1"/>
</dbReference>
<dbReference type="InterPro" id="IPR011081">
    <property type="entry name" value="Big_4"/>
</dbReference>
<dbReference type="InterPro" id="IPR025705">
    <property type="entry name" value="Beta_hexosaminidase_sua/sub"/>
</dbReference>
<feature type="active site" description="Proton donor" evidence="4">
    <location>
        <position position="745"/>
    </location>
</feature>
<evidence type="ECO:0000313" key="9">
    <source>
        <dbReference type="EMBL" id="VYS80552.1"/>
    </source>
</evidence>
<dbReference type="InterPro" id="IPR052764">
    <property type="entry name" value="GH20_Enzymes"/>
</dbReference>
<dbReference type="PRINTS" id="PR00738">
    <property type="entry name" value="GLHYDRLASE20"/>
</dbReference>
<dbReference type="CDD" id="cd06564">
    <property type="entry name" value="GH20_DspB_LnbB-like"/>
    <property type="match status" value="1"/>
</dbReference>
<feature type="region of interest" description="Disordered" evidence="5">
    <location>
        <begin position="930"/>
        <end position="975"/>
    </location>
</feature>
<keyword evidence="3 9" id="KW-0326">Glycosidase</keyword>
<dbReference type="Gene3D" id="3.30.379.10">
    <property type="entry name" value="Chitobiase/beta-hexosaminidase domain 2-like"/>
    <property type="match status" value="1"/>
</dbReference>
<dbReference type="EC" id="3.2.1.52" evidence="9"/>
<keyword evidence="2 9" id="KW-0378">Hydrolase</keyword>
<dbReference type="InterPro" id="IPR008979">
    <property type="entry name" value="Galactose-bd-like_sf"/>
</dbReference>
<feature type="region of interest" description="Disordered" evidence="5">
    <location>
        <begin position="1644"/>
        <end position="1682"/>
    </location>
</feature>
<protein>
    <submittedName>
        <fullName evidence="9">N,N'-diacetylchitobiase</fullName>
        <ecNumber evidence="9">3.2.1.52</ecNumber>
    </submittedName>
</protein>
<dbReference type="PANTHER" id="PTHR43678">
    <property type="entry name" value="PUTATIVE (AFU_ORTHOLOGUE AFUA_2G00640)-RELATED"/>
    <property type="match status" value="1"/>
</dbReference>
<keyword evidence="6" id="KW-1133">Transmembrane helix</keyword>
<dbReference type="PANTHER" id="PTHR43678:SF1">
    <property type="entry name" value="BETA-N-ACETYLHEXOSAMINIDASE"/>
    <property type="match status" value="1"/>
</dbReference>
<feature type="signal peptide" evidence="7">
    <location>
        <begin position="1"/>
        <end position="29"/>
    </location>
</feature>
<dbReference type="GO" id="GO:0005975">
    <property type="term" value="P:carbohydrate metabolic process"/>
    <property type="evidence" value="ECO:0007669"/>
    <property type="project" value="InterPro"/>
</dbReference>
<evidence type="ECO:0000256" key="5">
    <source>
        <dbReference type="SAM" id="MobiDB-lite"/>
    </source>
</evidence>
<dbReference type="Gene3D" id="3.20.20.80">
    <property type="entry name" value="Glycosidases"/>
    <property type="match status" value="1"/>
</dbReference>
<evidence type="ECO:0000256" key="4">
    <source>
        <dbReference type="PIRSR" id="PIRSR625705-1"/>
    </source>
</evidence>
<dbReference type="InterPro" id="IPR029018">
    <property type="entry name" value="Hex-like_dom2"/>
</dbReference>
<evidence type="ECO:0000256" key="6">
    <source>
        <dbReference type="SAM" id="Phobius"/>
    </source>
</evidence>
<dbReference type="SUPFAM" id="SSF49899">
    <property type="entry name" value="Concanavalin A-like lectins/glucanases"/>
    <property type="match status" value="1"/>
</dbReference>
<dbReference type="GO" id="GO:0004563">
    <property type="term" value="F:beta-N-acetylhexosaminidase activity"/>
    <property type="evidence" value="ECO:0007669"/>
    <property type="project" value="UniProtKB-EC"/>
</dbReference>
<dbReference type="SUPFAM" id="SSF49785">
    <property type="entry name" value="Galactose-binding domain-like"/>
    <property type="match status" value="3"/>
</dbReference>
<dbReference type="InterPro" id="IPR015883">
    <property type="entry name" value="Glyco_hydro_20_cat"/>
</dbReference>
<proteinExistence type="inferred from homology"/>
<dbReference type="InterPro" id="IPR000421">
    <property type="entry name" value="FA58C"/>
</dbReference>
<evidence type="ECO:0000256" key="1">
    <source>
        <dbReference type="ARBA" id="ARBA00006285"/>
    </source>
</evidence>
<comment type="similarity">
    <text evidence="1">Belongs to the glycosyl hydrolase 20 family.</text>
</comment>
<dbReference type="SUPFAM" id="SSF55545">
    <property type="entry name" value="beta-N-acetylhexosaminidase-like domain"/>
    <property type="match status" value="1"/>
</dbReference>
<dbReference type="EMBL" id="CACRTG010000001">
    <property type="protein sequence ID" value="VYS80552.1"/>
    <property type="molecule type" value="Genomic_DNA"/>
</dbReference>
<dbReference type="Pfam" id="PF02838">
    <property type="entry name" value="Glyco_hydro_20b"/>
    <property type="match status" value="1"/>
</dbReference>
<feature type="compositionally biased region" description="Basic and acidic residues" evidence="5">
    <location>
        <begin position="1665"/>
        <end position="1679"/>
    </location>
</feature>
<organism evidence="9">
    <name type="scientific">[Clostridium] nexile</name>
    <dbReference type="NCBI Taxonomy" id="29361"/>
    <lineage>
        <taxon>Bacteria</taxon>
        <taxon>Bacillati</taxon>
        <taxon>Bacillota</taxon>
        <taxon>Clostridia</taxon>
        <taxon>Lachnospirales</taxon>
        <taxon>Lachnospiraceae</taxon>
        <taxon>Tyzzerella</taxon>
    </lineage>
</organism>
<keyword evidence="6" id="KW-0472">Membrane</keyword>
<accession>A0A6N2RHN2</accession>
<dbReference type="InterPro" id="IPR015882">
    <property type="entry name" value="HEX_bac_N"/>
</dbReference>
<dbReference type="Gene3D" id="2.60.120.260">
    <property type="entry name" value="Galactose-binding domain-like"/>
    <property type="match status" value="3"/>
</dbReference>
<dbReference type="InterPro" id="IPR017853">
    <property type="entry name" value="GH"/>
</dbReference>
<sequence>MKKKQVVSGLLATVMIANIALVDMGPVQAAENLNLAKGCNVTASSYEVSDQIDTSPAKAVDGDMATRWGTAQNKADNEWIEIDLDGEKTVRQININFERTDEAQNILSYKIELEENGKYTEVYKKTAKAKQKEVIQLDKNHKATKVKVTVLSADQGTINWKNVGINEIEVYSELVEAADATPNKNHMANATVTASSVEKNTQFTADKVKDGKTDKANRWASDYETPTTNIWLNSKFAGLTSVKEIKIHFLERDVAPQPSNVKSFDIKYIDKNGEEKTAKSFTNTKQGEGYKNEVVIRLDQPIEAKELKLCNFVAEAAEWNNIGILEMEVYSNDQAEQGATLDSVVEAIEAESKTIAADVDTLEMPVVPAGFSVKLNGADFEQIIGDNGKIVHPLTDKTVKVSYVVTETATGKGKETKDVDYIVKGTKTQADGKNAKPTVIPEIQEWYSDSTEKIAVSSLKTVTYTDDKLKDVVDEFVSDYEDFTGIKLTAKKGGAEANAFNFELKAPDELLGEEGYTMDIQKDRINVASVDTTGNMYGMQTILQMYKENNERYNVGQMRDYPRFETRGFLFDVARKPVSLEMMKEVTRTMRYYKMNDFQAHLSDNYIFLEDYGKGAQENEAFKAYEAFRLESGLSNEKGETPTAKDYSISKKDFRQFIQDERALGMNIVPEIDVPAHATSFTKIWPDLMVKNKVSSLNANRPLVDHLDVSKTETKEKIKEIFDDYTKGDNPTFDSETTVHIGADEFLADYKAYRGFVNDLVPHVKETNTVRMWGGLTWIKDNPVTEIDKEAIENVEMNLWSADWADGIEMYNMGYDLINTIDNFGYMVPDGSKARANAYGDLLNVERIFNEFEANKVRVKGGAYKYVPAGDDQMLGAAFALWSDNIDKRASGLSESDLYWRFFDALPFYAEKTWAATGKEKGSADALAKLATDKGTGPNTNPYYQEDKKGENYESYDFEDGLKDGSENKRDLKEGKNAEVKENALVLKDGESYVTSPIEELGNGNQLSFDIKLEEPAKPGDILFESDAAYGTHDIRIMEDGKLGFTRELYNYYFDYELPVGKNVTITITTDQQKTSLYVNGEFVADAKGKFIHNDMVKKENITNATFALPLERIGSKTETVSAVIDNVVVSAKEPEQDIYNKAAWTGTAESETPTSQGGGKEGVIGMAFDNSSSTHWHSDWSQATKDKVPTSAGAAGTGKGADGSIWAEVKFDKGYEINQVLFAPRQDTNSGQVTKASLYIQTEKDGEWVEVAKDKTFAADKSEKAFTFDKQMVYGFKFVATQSNDGWVTVSEFNIADKKVTDKIYTVYVEAEKGGKVSGGKDVSAGESVTVTATPDKGYAFEGWYRPNGEKVSEKAEYTFKVNGNTALIAKFEKTGETEDKNITDVEKLDDITVVQGTAFEDLDLPEKVSVTYGKNETAEVDVTWEKGTYNAQECKTYVLEGALTLPEGIANPDGLKAIVKVTVEEKETPVKKYTVSVNVKDSEKAMGTVSMDKEDGVYEDGMNATVTATANEGYEFVNWTDTDGKEVSSSNPYTFAVTANTTLTANFKKMDVKPEAPTAQDILDGIIAGQKVPTVITKGETELVLPKVPEGYKIQITKVNPEGIIALDGTVTTPKKDTDVIVTISVTDPEGKTASADFTVKVKGKNEPGKEDPKDPQNPSKGDTNKKDPSQDKKPVKTGDATAAAGWMLAMTAAGAVVLVRKRNS</sequence>
<gene>
    <name evidence="9" type="primary">chb</name>
    <name evidence="9" type="ORF">CNLFYP112_00177</name>
</gene>
<dbReference type="InterPro" id="IPR013320">
    <property type="entry name" value="ConA-like_dom_sf"/>
</dbReference>
<evidence type="ECO:0000256" key="3">
    <source>
        <dbReference type="ARBA" id="ARBA00023295"/>
    </source>
</evidence>
<keyword evidence="7" id="KW-0732">Signal</keyword>
<feature type="compositionally biased region" description="Basic and acidic residues" evidence="5">
    <location>
        <begin position="1646"/>
        <end position="1657"/>
    </location>
</feature>
<keyword evidence="6" id="KW-0812">Transmembrane</keyword>
<dbReference type="Pfam" id="PF00754">
    <property type="entry name" value="F5_F8_type_C"/>
    <property type="match status" value="2"/>
</dbReference>
<evidence type="ECO:0000256" key="2">
    <source>
        <dbReference type="ARBA" id="ARBA00022801"/>
    </source>
</evidence>
<name>A0A6N2RHN2_9FIRM</name>
<feature type="chain" id="PRO_5027123633" evidence="7">
    <location>
        <begin position="30"/>
        <end position="1707"/>
    </location>
</feature>
<feature type="domain" description="F5/8 type C" evidence="8">
    <location>
        <begin position="175"/>
        <end position="332"/>
    </location>
</feature>
<dbReference type="InterPro" id="IPR044060">
    <property type="entry name" value="Bacterial_rp_domain"/>
</dbReference>
<evidence type="ECO:0000256" key="7">
    <source>
        <dbReference type="SAM" id="SignalP"/>
    </source>
</evidence>
<feature type="transmembrane region" description="Helical" evidence="6">
    <location>
        <begin position="1683"/>
        <end position="1702"/>
    </location>
</feature>
<feature type="region of interest" description="Disordered" evidence="5">
    <location>
        <begin position="1144"/>
        <end position="1202"/>
    </location>
</feature>
<feature type="domain" description="F5/8 type C" evidence="8">
    <location>
        <begin position="28"/>
        <end position="173"/>
    </location>
</feature>
<dbReference type="Pfam" id="PF18998">
    <property type="entry name" value="Flg_new_2"/>
    <property type="match status" value="2"/>
</dbReference>
<dbReference type="SUPFAM" id="SSF51445">
    <property type="entry name" value="(Trans)glycosidases"/>
    <property type="match status" value="1"/>
</dbReference>